<evidence type="ECO:0000313" key="1">
    <source>
        <dbReference type="EMBL" id="MCS5732381.1"/>
    </source>
</evidence>
<proteinExistence type="predicted"/>
<dbReference type="EMBL" id="JANLCJ010000001">
    <property type="protein sequence ID" value="MCS5732381.1"/>
    <property type="molecule type" value="Genomic_DNA"/>
</dbReference>
<reference evidence="1" key="1">
    <citation type="submission" date="2022-08" db="EMBL/GenBank/DDBJ databases">
        <authorList>
            <person name="Deng Y."/>
            <person name="Han X.-F."/>
            <person name="Zhang Y.-Q."/>
        </authorList>
    </citation>
    <scope>NUCLEOTIDE SEQUENCE</scope>
    <source>
        <strain evidence="1">CPCC 203386</strain>
    </source>
</reference>
<accession>A0ABT2GWN9</accession>
<name>A0ABT2GWN9_9MICO</name>
<dbReference type="RefSeq" id="WP_259536991.1">
    <property type="nucleotide sequence ID" value="NZ_JANLCJ010000001.1"/>
</dbReference>
<sequence length="274" mass="30423">MTDPQEDEKPELVTDADVRAAEKAANEAEALVAALEEAIMDGDETVGEEQVLEQEKLSRFARLRVEATRRKAERSKEARRQAALTELRAEIESFADGSGKTFAKHLREAEKALTALAVGAYERNEQIKAWKSRMVALGVPAKNPTFIVPSKEHKELSYAESGYGIRGVQVGTREIELRDTGMFVQGLIGLLVRELNERGVSGHYLTADVPVSITREQLYDMVQKIDAPGKEIDRGGHFYRGDGGVLHRTDKPMTEDQIKTGNLRKISAKEAFND</sequence>
<evidence type="ECO:0000313" key="2">
    <source>
        <dbReference type="Proteomes" id="UP001165586"/>
    </source>
</evidence>
<gene>
    <name evidence="1" type="ORF">N1032_01310</name>
</gene>
<organism evidence="1 2">
    <name type="scientific">Herbiconiux daphne</name>
    <dbReference type="NCBI Taxonomy" id="2970914"/>
    <lineage>
        <taxon>Bacteria</taxon>
        <taxon>Bacillati</taxon>
        <taxon>Actinomycetota</taxon>
        <taxon>Actinomycetes</taxon>
        <taxon>Micrococcales</taxon>
        <taxon>Microbacteriaceae</taxon>
        <taxon>Herbiconiux</taxon>
    </lineage>
</organism>
<protein>
    <submittedName>
        <fullName evidence="1">Uncharacterized protein</fullName>
    </submittedName>
</protein>
<keyword evidence="2" id="KW-1185">Reference proteome</keyword>
<comment type="caution">
    <text evidence="1">The sequence shown here is derived from an EMBL/GenBank/DDBJ whole genome shotgun (WGS) entry which is preliminary data.</text>
</comment>
<dbReference type="Proteomes" id="UP001165586">
    <property type="component" value="Unassembled WGS sequence"/>
</dbReference>